<keyword evidence="2" id="KW-1185">Reference proteome</keyword>
<name>A0A4D6MM36_VIGUN</name>
<evidence type="ECO:0000313" key="2">
    <source>
        <dbReference type="Proteomes" id="UP000501690"/>
    </source>
</evidence>
<proteinExistence type="predicted"/>
<evidence type="ECO:0000313" key="1">
    <source>
        <dbReference type="EMBL" id="QCE02640.1"/>
    </source>
</evidence>
<gene>
    <name evidence="1" type="ORF">DEO72_LG8g655</name>
</gene>
<organism evidence="1 2">
    <name type="scientific">Vigna unguiculata</name>
    <name type="common">Cowpea</name>
    <dbReference type="NCBI Taxonomy" id="3917"/>
    <lineage>
        <taxon>Eukaryota</taxon>
        <taxon>Viridiplantae</taxon>
        <taxon>Streptophyta</taxon>
        <taxon>Embryophyta</taxon>
        <taxon>Tracheophyta</taxon>
        <taxon>Spermatophyta</taxon>
        <taxon>Magnoliopsida</taxon>
        <taxon>eudicotyledons</taxon>
        <taxon>Gunneridae</taxon>
        <taxon>Pentapetalae</taxon>
        <taxon>rosids</taxon>
        <taxon>fabids</taxon>
        <taxon>Fabales</taxon>
        <taxon>Fabaceae</taxon>
        <taxon>Papilionoideae</taxon>
        <taxon>50 kb inversion clade</taxon>
        <taxon>NPAAA clade</taxon>
        <taxon>indigoferoid/millettioid clade</taxon>
        <taxon>Phaseoleae</taxon>
        <taxon>Vigna</taxon>
    </lineage>
</organism>
<dbReference type="Proteomes" id="UP000501690">
    <property type="component" value="Linkage Group LG8"/>
</dbReference>
<accession>A0A4D6MM36</accession>
<reference evidence="1 2" key="1">
    <citation type="submission" date="2019-04" db="EMBL/GenBank/DDBJ databases">
        <title>An improved genome assembly and genetic linkage map for asparagus bean, Vigna unguiculata ssp. sesquipedialis.</title>
        <authorList>
            <person name="Xia Q."/>
            <person name="Zhang R."/>
            <person name="Dong Y."/>
        </authorList>
    </citation>
    <scope>NUCLEOTIDE SEQUENCE [LARGE SCALE GENOMIC DNA]</scope>
    <source>
        <tissue evidence="1">Leaf</tissue>
    </source>
</reference>
<dbReference type="AlphaFoldDB" id="A0A4D6MM36"/>
<protein>
    <submittedName>
        <fullName evidence="1">Uncharacterized protein</fullName>
    </submittedName>
</protein>
<sequence length="62" mass="6940">MDTYGFVTTQCFHDIKGLHDLGDEFTLIFWYWSEGSTIVSSNPNLLSSHSNKVVSTGGEGRR</sequence>
<dbReference type="EMBL" id="CP039352">
    <property type="protein sequence ID" value="QCE02640.1"/>
    <property type="molecule type" value="Genomic_DNA"/>
</dbReference>